<keyword evidence="1" id="KW-0472">Membrane</keyword>
<feature type="transmembrane region" description="Helical" evidence="1">
    <location>
        <begin position="29"/>
        <end position="49"/>
    </location>
</feature>
<comment type="caution">
    <text evidence="2">The sequence shown here is derived from an EMBL/GenBank/DDBJ whole genome shotgun (WGS) entry which is preliminary data.</text>
</comment>
<proteinExistence type="predicted"/>
<reference evidence="2 3" key="1">
    <citation type="submission" date="2024-09" db="EMBL/GenBank/DDBJ databases">
        <authorList>
            <person name="Lee S.D."/>
        </authorList>
    </citation>
    <scope>NUCLEOTIDE SEQUENCE [LARGE SCALE GENOMIC DNA]</scope>
    <source>
        <strain evidence="2 3">N1-5</strain>
    </source>
</reference>
<feature type="transmembrane region" description="Helical" evidence="1">
    <location>
        <begin position="6"/>
        <end position="22"/>
    </location>
</feature>
<dbReference type="EMBL" id="JBHEZZ010000001">
    <property type="protein sequence ID" value="MFC1399998.1"/>
    <property type="molecule type" value="Genomic_DNA"/>
</dbReference>
<gene>
    <name evidence="2" type="ORF">ACEZDJ_01675</name>
</gene>
<protein>
    <recommendedName>
        <fullName evidence="4">DUF2304 domain-containing protein</fullName>
    </recommendedName>
</protein>
<keyword evidence="1" id="KW-1133">Transmembrane helix</keyword>
<organism evidence="2 3">
    <name type="scientific">Streptacidiphilus cavernicola</name>
    <dbReference type="NCBI Taxonomy" id="3342716"/>
    <lineage>
        <taxon>Bacteria</taxon>
        <taxon>Bacillati</taxon>
        <taxon>Actinomycetota</taxon>
        <taxon>Actinomycetes</taxon>
        <taxon>Kitasatosporales</taxon>
        <taxon>Streptomycetaceae</taxon>
        <taxon>Streptacidiphilus</taxon>
    </lineage>
</organism>
<evidence type="ECO:0000313" key="2">
    <source>
        <dbReference type="EMBL" id="MFC1399998.1"/>
    </source>
</evidence>
<keyword evidence="1" id="KW-0812">Transmembrane</keyword>
<evidence type="ECO:0008006" key="4">
    <source>
        <dbReference type="Google" id="ProtNLM"/>
    </source>
</evidence>
<dbReference type="RefSeq" id="WP_030250604.1">
    <property type="nucleotide sequence ID" value="NZ_JBHEZZ010000001.1"/>
</dbReference>
<accession>A0ABV6UEW5</accession>
<sequence length="65" mass="7030">MTTFSFSAVVLLGILLIVFIRNGSMKIGYAILAMLFGFFLAKTSAAAPIQTFLDQIATTINNLTK</sequence>
<evidence type="ECO:0000256" key="1">
    <source>
        <dbReference type="SAM" id="Phobius"/>
    </source>
</evidence>
<keyword evidence="3" id="KW-1185">Reference proteome</keyword>
<dbReference type="Proteomes" id="UP001592528">
    <property type="component" value="Unassembled WGS sequence"/>
</dbReference>
<name>A0ABV6UEW5_9ACTN</name>
<evidence type="ECO:0000313" key="3">
    <source>
        <dbReference type="Proteomes" id="UP001592528"/>
    </source>
</evidence>